<feature type="compositionally biased region" description="Low complexity" evidence="9">
    <location>
        <begin position="7"/>
        <end position="36"/>
    </location>
</feature>
<dbReference type="UniPathway" id="UPA00378"/>
<dbReference type="OrthoDB" id="445566at2759"/>
<dbReference type="RefSeq" id="XP_025357656.1">
    <property type="nucleotide sequence ID" value="XM_025496900.1"/>
</dbReference>
<accession>A0A316VJF1</accession>
<evidence type="ECO:0000313" key="11">
    <source>
        <dbReference type="Proteomes" id="UP000245771"/>
    </source>
</evidence>
<protein>
    <recommendedName>
        <fullName evidence="8">Dolichyl-diphosphooligosaccharide--protein glycosyltransferase subunit OST2</fullName>
        <shortName evidence="8">Oligosaccharyl transferase subunit OST2</shortName>
    </recommendedName>
</protein>
<evidence type="ECO:0000256" key="3">
    <source>
        <dbReference type="ARBA" id="ARBA00009386"/>
    </source>
</evidence>
<comment type="pathway">
    <text evidence="2 8">Protein modification; protein glycosylation.</text>
</comment>
<comment type="subunit">
    <text evidence="8">Component of the oligosaccharyltransferase (OST) complex.</text>
</comment>
<organism evidence="10 11">
    <name type="scientific">Meira miltonrushii</name>
    <dbReference type="NCBI Taxonomy" id="1280837"/>
    <lineage>
        <taxon>Eukaryota</taxon>
        <taxon>Fungi</taxon>
        <taxon>Dikarya</taxon>
        <taxon>Basidiomycota</taxon>
        <taxon>Ustilaginomycotina</taxon>
        <taxon>Exobasidiomycetes</taxon>
        <taxon>Exobasidiales</taxon>
        <taxon>Brachybasidiaceae</taxon>
        <taxon>Meira</taxon>
    </lineage>
</organism>
<dbReference type="EMBL" id="KZ819602">
    <property type="protein sequence ID" value="PWN37354.1"/>
    <property type="molecule type" value="Genomic_DNA"/>
</dbReference>
<dbReference type="GO" id="GO:0008250">
    <property type="term" value="C:oligosaccharyltransferase complex"/>
    <property type="evidence" value="ECO:0007669"/>
    <property type="project" value="InterPro"/>
</dbReference>
<feature type="transmembrane region" description="Helical" evidence="8">
    <location>
        <begin position="88"/>
        <end position="106"/>
    </location>
</feature>
<evidence type="ECO:0000256" key="6">
    <source>
        <dbReference type="ARBA" id="ARBA00022989"/>
    </source>
</evidence>
<feature type="transmembrane region" description="Helical" evidence="8">
    <location>
        <begin position="126"/>
        <end position="145"/>
    </location>
</feature>
<evidence type="ECO:0000256" key="8">
    <source>
        <dbReference type="RuleBase" id="RU361136"/>
    </source>
</evidence>
<dbReference type="GeneID" id="37018681"/>
<dbReference type="PANTHER" id="PTHR10705:SF0">
    <property type="entry name" value="DOLICHYL-DIPHOSPHOOLIGOSACCHARIDE--PROTEIN GLYCOSYLTRANSFERASE SUBUNIT DAD1"/>
    <property type="match status" value="1"/>
</dbReference>
<reference evidence="10 11" key="1">
    <citation type="journal article" date="2018" name="Mol. Biol. Evol.">
        <title>Broad Genomic Sampling Reveals a Smut Pathogenic Ancestry of the Fungal Clade Ustilaginomycotina.</title>
        <authorList>
            <person name="Kijpornyongpan T."/>
            <person name="Mondo S.J."/>
            <person name="Barry K."/>
            <person name="Sandor L."/>
            <person name="Lee J."/>
            <person name="Lipzen A."/>
            <person name="Pangilinan J."/>
            <person name="LaButti K."/>
            <person name="Hainaut M."/>
            <person name="Henrissat B."/>
            <person name="Grigoriev I.V."/>
            <person name="Spatafora J.W."/>
            <person name="Aime M.C."/>
        </authorList>
    </citation>
    <scope>NUCLEOTIDE SEQUENCE [LARGE SCALE GENOMIC DNA]</scope>
    <source>
        <strain evidence="10 11">MCA 3882</strain>
    </source>
</reference>
<sequence>MNKGKKSTSSTGSKIPASVPRASTSSSAPTSSNSSNSAAGALQTLFKSYGDNTPARLKLIDAFCAFLVVLGVIQFVYCIVITDYPFNSFLAGFSATVGQFVLAASLRIQANKANTKDFNGMTPERAFADFVFGSIVLHFFVYNFLG</sequence>
<dbReference type="Proteomes" id="UP000245771">
    <property type="component" value="Unassembled WGS sequence"/>
</dbReference>
<evidence type="ECO:0000256" key="7">
    <source>
        <dbReference type="ARBA" id="ARBA00023136"/>
    </source>
</evidence>
<feature type="transmembrane region" description="Helical" evidence="8">
    <location>
        <begin position="59"/>
        <end position="82"/>
    </location>
</feature>
<feature type="region of interest" description="Disordered" evidence="9">
    <location>
        <begin position="1"/>
        <end position="36"/>
    </location>
</feature>
<dbReference type="PANTHER" id="PTHR10705">
    <property type="entry name" value="DOLICHYL-DIPHOSPHOOLIGOSACCHARIDE--PROTEIN GLYCOSYLTRANSFERASE SUBUNIT DAD1"/>
    <property type="match status" value="1"/>
</dbReference>
<keyword evidence="7 8" id="KW-0472">Membrane</keyword>
<dbReference type="AlphaFoldDB" id="A0A316VJF1"/>
<comment type="function">
    <text evidence="8">Subunit of the oligosaccharyl transferase (OST) complex that catalyzes the initial transfer of a defined glycan (Glc(3)Man(9)GlcNAc(2) in eukaryotes) from the lipid carrier dolichol-pyrophosphate to an asparagine residue within an Asn-X-Ser/Thr consensus motif in nascent polypeptide chains, the first step in protein N-glycosylation. N-glycosylation occurs cotranslationally and the complex associates with the Sec61 complex at the channel-forming translocon complex that mediates protein translocation across the endoplasmic reticulum (ER). All subunits are required for a maximal enzyme activity.</text>
</comment>
<keyword evidence="4 8" id="KW-0812">Transmembrane</keyword>
<keyword evidence="11" id="KW-1185">Reference proteome</keyword>
<dbReference type="FunCoup" id="A0A316VJF1">
    <property type="interactions" value="297"/>
</dbReference>
<dbReference type="PIRSF" id="PIRSF005588">
    <property type="entry name" value="DAD"/>
    <property type="match status" value="1"/>
</dbReference>
<dbReference type="InParanoid" id="A0A316VJF1"/>
<keyword evidence="6 8" id="KW-1133">Transmembrane helix</keyword>
<dbReference type="InterPro" id="IPR003038">
    <property type="entry name" value="DAD/Ost2"/>
</dbReference>
<gene>
    <name evidence="10" type="ORF">FA14DRAFT_129847</name>
</gene>
<proteinExistence type="inferred from homology"/>
<keyword evidence="5 8" id="KW-0256">Endoplasmic reticulum</keyword>
<dbReference type="STRING" id="1280837.A0A316VJF1"/>
<evidence type="ECO:0000256" key="1">
    <source>
        <dbReference type="ARBA" id="ARBA00004477"/>
    </source>
</evidence>
<evidence type="ECO:0000256" key="4">
    <source>
        <dbReference type="ARBA" id="ARBA00022692"/>
    </source>
</evidence>
<evidence type="ECO:0000313" key="10">
    <source>
        <dbReference type="EMBL" id="PWN37354.1"/>
    </source>
</evidence>
<dbReference type="Pfam" id="PF02109">
    <property type="entry name" value="DAD"/>
    <property type="match status" value="1"/>
</dbReference>
<evidence type="ECO:0000256" key="9">
    <source>
        <dbReference type="SAM" id="MobiDB-lite"/>
    </source>
</evidence>
<evidence type="ECO:0000256" key="5">
    <source>
        <dbReference type="ARBA" id="ARBA00022824"/>
    </source>
</evidence>
<dbReference type="GO" id="GO:0006487">
    <property type="term" value="P:protein N-linked glycosylation"/>
    <property type="evidence" value="ECO:0007669"/>
    <property type="project" value="TreeGrafter"/>
</dbReference>
<comment type="subcellular location">
    <subcellularLocation>
        <location evidence="1 8">Endoplasmic reticulum membrane</location>
        <topology evidence="1 8">Multi-pass membrane protein</topology>
    </subcellularLocation>
</comment>
<name>A0A316VJF1_9BASI</name>
<comment type="similarity">
    <text evidence="3 8">Belongs to the DAD/OST2 family.</text>
</comment>
<evidence type="ECO:0000256" key="2">
    <source>
        <dbReference type="ARBA" id="ARBA00004922"/>
    </source>
</evidence>